<gene>
    <name evidence="1" type="ORF">LCGC14_2468760</name>
</gene>
<reference evidence="1" key="1">
    <citation type="journal article" date="2015" name="Nature">
        <title>Complex archaea that bridge the gap between prokaryotes and eukaryotes.</title>
        <authorList>
            <person name="Spang A."/>
            <person name="Saw J.H."/>
            <person name="Jorgensen S.L."/>
            <person name="Zaremba-Niedzwiedzka K."/>
            <person name="Martijn J."/>
            <person name="Lind A.E."/>
            <person name="van Eijk R."/>
            <person name="Schleper C."/>
            <person name="Guy L."/>
            <person name="Ettema T.J."/>
        </authorList>
    </citation>
    <scope>NUCLEOTIDE SEQUENCE</scope>
</reference>
<evidence type="ECO:0000313" key="1">
    <source>
        <dbReference type="EMBL" id="KKL19111.1"/>
    </source>
</evidence>
<dbReference type="EMBL" id="LAZR01038607">
    <property type="protein sequence ID" value="KKL19111.1"/>
    <property type="molecule type" value="Genomic_DNA"/>
</dbReference>
<accession>A0A0F9DN44</accession>
<comment type="caution">
    <text evidence="1">The sequence shown here is derived from an EMBL/GenBank/DDBJ whole genome shotgun (WGS) entry which is preliminary data.</text>
</comment>
<sequence>MKPTLRAIVVTLDDDPVAILGVSRERGIGKFFADYMDELEPYLPSITVMRAIKASMEFVKDFPGPVYAVAQHSEGARLLTRLGFTHISGDLFLWDS</sequence>
<evidence type="ECO:0008006" key="2">
    <source>
        <dbReference type="Google" id="ProtNLM"/>
    </source>
</evidence>
<name>A0A0F9DN44_9ZZZZ</name>
<proteinExistence type="predicted"/>
<dbReference type="AlphaFoldDB" id="A0A0F9DN44"/>
<organism evidence="1">
    <name type="scientific">marine sediment metagenome</name>
    <dbReference type="NCBI Taxonomy" id="412755"/>
    <lineage>
        <taxon>unclassified sequences</taxon>
        <taxon>metagenomes</taxon>
        <taxon>ecological metagenomes</taxon>
    </lineage>
</organism>
<protein>
    <recommendedName>
        <fullName evidence="2">N-acetyltransferase domain-containing protein</fullName>
    </recommendedName>
</protein>